<name>A0A9Q9IBD8_9ACTN</name>
<dbReference type="Pfam" id="PF00498">
    <property type="entry name" value="FHA"/>
    <property type="match status" value="1"/>
</dbReference>
<dbReference type="InterPro" id="IPR008984">
    <property type="entry name" value="SMAD_FHA_dom_sf"/>
</dbReference>
<dbReference type="InterPro" id="IPR000253">
    <property type="entry name" value="FHA_dom"/>
</dbReference>
<dbReference type="EMBL" id="CP073767">
    <property type="protein sequence ID" value="UWZ52651.1"/>
    <property type="molecule type" value="Genomic_DNA"/>
</dbReference>
<reference evidence="3" key="1">
    <citation type="submission" date="2021-04" db="EMBL/GenBank/DDBJ databases">
        <title>Dactylosporangium aurantiacum NRRL B-8018 full assembly.</title>
        <authorList>
            <person name="Hartkoorn R.C."/>
            <person name="Beaudoing E."/>
            <person name="Hot D."/>
        </authorList>
    </citation>
    <scope>NUCLEOTIDE SEQUENCE</scope>
    <source>
        <strain evidence="3">NRRL B-8018</strain>
    </source>
</reference>
<dbReference type="Gene3D" id="2.60.200.20">
    <property type="match status" value="1"/>
</dbReference>
<keyword evidence="4" id="KW-1185">Reference proteome</keyword>
<dbReference type="InterPro" id="IPR050923">
    <property type="entry name" value="Cell_Proc_Reg/RNA_Proc"/>
</dbReference>
<proteinExistence type="predicted"/>
<dbReference type="InterPro" id="IPR022128">
    <property type="entry name" value="FhaA_N"/>
</dbReference>
<dbReference type="PANTHER" id="PTHR23308">
    <property type="entry name" value="NUCLEAR INHIBITOR OF PROTEIN PHOSPHATASE-1"/>
    <property type="match status" value="1"/>
</dbReference>
<organism evidence="3 4">
    <name type="scientific">Dactylosporangium aurantiacum</name>
    <dbReference type="NCBI Taxonomy" id="35754"/>
    <lineage>
        <taxon>Bacteria</taxon>
        <taxon>Bacillati</taxon>
        <taxon>Actinomycetota</taxon>
        <taxon>Actinomycetes</taxon>
        <taxon>Micromonosporales</taxon>
        <taxon>Micromonosporaceae</taxon>
        <taxon>Dactylosporangium</taxon>
    </lineage>
</organism>
<dbReference type="SUPFAM" id="SSF49879">
    <property type="entry name" value="SMAD/FHA domain"/>
    <property type="match status" value="1"/>
</dbReference>
<dbReference type="KEGG" id="daur:Daura_39425"/>
<dbReference type="Proteomes" id="UP001058003">
    <property type="component" value="Chromosome"/>
</dbReference>
<evidence type="ECO:0000259" key="2">
    <source>
        <dbReference type="PROSITE" id="PS50006"/>
    </source>
</evidence>
<gene>
    <name evidence="3" type="ORF">Daura_39425</name>
</gene>
<accession>A0A9Q9IBD8</accession>
<dbReference type="AlphaFoldDB" id="A0A9Q9IBD8"/>
<protein>
    <submittedName>
        <fullName evidence="3">DUF3662 domain-containing protein</fullName>
    </submittedName>
</protein>
<dbReference type="InterPro" id="IPR042287">
    <property type="entry name" value="FhaA_N_sf"/>
</dbReference>
<dbReference type="SMART" id="SM00240">
    <property type="entry name" value="FHA"/>
    <property type="match status" value="1"/>
</dbReference>
<dbReference type="PROSITE" id="PS50006">
    <property type="entry name" value="FHA_DOMAIN"/>
    <property type="match status" value="1"/>
</dbReference>
<dbReference type="Pfam" id="PF12401">
    <property type="entry name" value="FhaA_N"/>
    <property type="match status" value="1"/>
</dbReference>
<dbReference type="OrthoDB" id="151099at2"/>
<evidence type="ECO:0000313" key="3">
    <source>
        <dbReference type="EMBL" id="UWZ52651.1"/>
    </source>
</evidence>
<evidence type="ECO:0000313" key="4">
    <source>
        <dbReference type="Proteomes" id="UP001058003"/>
    </source>
</evidence>
<dbReference type="RefSeq" id="WP_033359545.1">
    <property type="nucleotide sequence ID" value="NZ_CP073767.1"/>
</dbReference>
<evidence type="ECO:0000256" key="1">
    <source>
        <dbReference type="ARBA" id="ARBA00022553"/>
    </source>
</evidence>
<feature type="domain" description="FHA" evidence="2">
    <location>
        <begin position="163"/>
        <end position="212"/>
    </location>
</feature>
<dbReference type="CDD" id="cd00060">
    <property type="entry name" value="FHA"/>
    <property type="match status" value="1"/>
</dbReference>
<sequence length="238" mass="25420">MFMGATVDPVSGLQRFEKRLEGLVEGAFAKVFKGVVHPVEILNAMQGEANAGKTGLPGGRVLVPNRYVIVLSPADHDRLAPYAAALAKELAQSQAEYIGEQGWAVYGDILVEVARDETLETGLFRVDAQVYTGADQRTRRGPDSGVRLVTDDGQTHAVQRGSTVIGRGEQADLRLADTGASRQHARLDFDGNRLTLTDLGSANGSRVNGQKVTSATVNPGDEIVIGTTRLSVRVEHSS</sequence>
<dbReference type="Gene3D" id="3.30.2320.60">
    <property type="entry name" value="FhaA, phosphopeptide-binding domain (DUF3662)"/>
    <property type="match status" value="1"/>
</dbReference>
<keyword evidence="1" id="KW-0597">Phosphoprotein</keyword>